<evidence type="ECO:0000313" key="2">
    <source>
        <dbReference type="Proteomes" id="UP000229307"/>
    </source>
</evidence>
<protein>
    <submittedName>
        <fullName evidence="1">Uncharacterized protein</fullName>
    </submittedName>
</protein>
<feature type="non-terminal residue" evidence="1">
    <location>
        <position position="1"/>
    </location>
</feature>
<proteinExistence type="predicted"/>
<evidence type="ECO:0000313" key="1">
    <source>
        <dbReference type="EMBL" id="PIZ14292.1"/>
    </source>
</evidence>
<dbReference type="AlphaFoldDB" id="A0A2M7S410"/>
<sequence>FKRRICIGAGLPAHLFLVPCRRPANLGGGRERMQGEGGCVTQGFSPDTSLLFKEGWGDYHNVKHLWKTLEIYKK</sequence>
<comment type="caution">
    <text evidence="1">The sequence shown here is derived from an EMBL/GenBank/DDBJ whole genome shotgun (WGS) entry which is preliminary data.</text>
</comment>
<dbReference type="EMBL" id="PFMR01000363">
    <property type="protein sequence ID" value="PIZ14292.1"/>
    <property type="molecule type" value="Genomic_DNA"/>
</dbReference>
<gene>
    <name evidence="1" type="ORF">COY52_12960</name>
</gene>
<reference evidence="2" key="1">
    <citation type="submission" date="2017-09" db="EMBL/GenBank/DDBJ databases">
        <title>Depth-based differentiation of microbial function through sediment-hosted aquifers and enrichment of novel symbionts in the deep terrestrial subsurface.</title>
        <authorList>
            <person name="Probst A.J."/>
            <person name="Ladd B."/>
            <person name="Jarett J.K."/>
            <person name="Geller-Mcgrath D.E."/>
            <person name="Sieber C.M.K."/>
            <person name="Emerson J.B."/>
            <person name="Anantharaman K."/>
            <person name="Thomas B.C."/>
            <person name="Malmstrom R."/>
            <person name="Stieglmeier M."/>
            <person name="Klingl A."/>
            <person name="Woyke T."/>
            <person name="Ryan C.M."/>
            <person name="Banfield J.F."/>
        </authorList>
    </citation>
    <scope>NUCLEOTIDE SEQUENCE [LARGE SCALE GENOMIC DNA]</scope>
</reference>
<dbReference type="Proteomes" id="UP000229307">
    <property type="component" value="Unassembled WGS sequence"/>
</dbReference>
<organism evidence="1 2">
    <name type="scientific">Candidatus Desantisbacteria bacterium CG_4_10_14_0_8_um_filter_48_22</name>
    <dbReference type="NCBI Taxonomy" id="1974543"/>
    <lineage>
        <taxon>Bacteria</taxon>
        <taxon>Candidatus Desantisiibacteriota</taxon>
    </lineage>
</organism>
<name>A0A2M7S410_9BACT</name>
<accession>A0A2M7S410</accession>